<dbReference type="InterPro" id="IPR004843">
    <property type="entry name" value="Calcineurin-like_PHP"/>
</dbReference>
<evidence type="ECO:0000313" key="3">
    <source>
        <dbReference type="Proteomes" id="UP000060630"/>
    </source>
</evidence>
<evidence type="ECO:0000259" key="1">
    <source>
        <dbReference type="Pfam" id="PF00149"/>
    </source>
</evidence>
<accession>A0A106QB72</accession>
<feature type="domain" description="Calcineurin-like phosphoesterase" evidence="1">
    <location>
        <begin position="2"/>
        <end position="222"/>
    </location>
</feature>
<organism evidence="2 3">
    <name type="scientific">Burkholderia ubonensis</name>
    <dbReference type="NCBI Taxonomy" id="101571"/>
    <lineage>
        <taxon>Bacteria</taxon>
        <taxon>Pseudomonadati</taxon>
        <taxon>Pseudomonadota</taxon>
        <taxon>Betaproteobacteria</taxon>
        <taxon>Burkholderiales</taxon>
        <taxon>Burkholderiaceae</taxon>
        <taxon>Burkholderia</taxon>
        <taxon>Burkholderia cepacia complex</taxon>
    </lineage>
</organism>
<dbReference type="PANTHER" id="PTHR37844">
    <property type="entry name" value="SER/THR PROTEIN PHOSPHATASE SUPERFAMILY (AFU_ORTHOLOGUE AFUA_1G14840)"/>
    <property type="match status" value="1"/>
</dbReference>
<dbReference type="PANTHER" id="PTHR37844:SF2">
    <property type="entry name" value="SER_THR PROTEIN PHOSPHATASE SUPERFAMILY (AFU_ORTHOLOGUE AFUA_1G14840)"/>
    <property type="match status" value="1"/>
</dbReference>
<dbReference type="AlphaFoldDB" id="A0A106QB72"/>
<dbReference type="GO" id="GO:0016787">
    <property type="term" value="F:hydrolase activity"/>
    <property type="evidence" value="ECO:0007669"/>
    <property type="project" value="InterPro"/>
</dbReference>
<dbReference type="Proteomes" id="UP000060630">
    <property type="component" value="Unassembled WGS sequence"/>
</dbReference>
<name>A0A106QB72_9BURK</name>
<proteinExistence type="predicted"/>
<dbReference type="EMBL" id="LPHD01000049">
    <property type="protein sequence ID" value="KWA83794.1"/>
    <property type="molecule type" value="Genomic_DNA"/>
</dbReference>
<evidence type="ECO:0000313" key="2">
    <source>
        <dbReference type="EMBL" id="KWA83794.1"/>
    </source>
</evidence>
<dbReference type="SUPFAM" id="SSF56300">
    <property type="entry name" value="Metallo-dependent phosphatases"/>
    <property type="match status" value="1"/>
</dbReference>
<comment type="caution">
    <text evidence="2">The sequence shown here is derived from an EMBL/GenBank/DDBJ whole genome shotgun (WGS) entry which is preliminary data.</text>
</comment>
<dbReference type="RefSeq" id="WP_060191982.1">
    <property type="nucleotide sequence ID" value="NZ_LPHD01000049.1"/>
</dbReference>
<protein>
    <recommendedName>
        <fullName evidence="1">Calcineurin-like phosphoesterase domain-containing protein</fullName>
    </recommendedName>
</protein>
<gene>
    <name evidence="2" type="ORF">WL29_20740</name>
</gene>
<dbReference type="Gene3D" id="3.60.21.10">
    <property type="match status" value="1"/>
</dbReference>
<dbReference type="Pfam" id="PF00149">
    <property type="entry name" value="Metallophos"/>
    <property type="match status" value="1"/>
</dbReference>
<sequence>MKLRILSDVHVEFFECTPPSANADAILLAGDIGSGLGGIEWSAEQFGAAGVPVVYVPGNHEFYGWHMEVWRAKAAALAAEKGILLGDLASFRLEKEGEAPVRVIAATLWTDFALFGEHRADYCGTLVQRALYDYQAIAYRAKRLVWQDTRALHEQAIQWLKTECEKANAAGEKVVVVTHHAPSLRSAAPQYVEDLVTAGFASNLEEFASQHVDLWVHGHMHNSSSYTLGRCRVVANPRGYPKHRWNPNTKFENPQFNPVLVVEV</sequence>
<reference evidence="2 3" key="1">
    <citation type="submission" date="2015-11" db="EMBL/GenBank/DDBJ databases">
        <title>Expanding the genomic diversity of Burkholderia species for the development of highly accurate diagnostics.</title>
        <authorList>
            <person name="Sahl J."/>
            <person name="Keim P."/>
            <person name="Wagner D."/>
        </authorList>
    </citation>
    <scope>NUCLEOTIDE SEQUENCE [LARGE SCALE GENOMIC DNA]</scope>
    <source>
        <strain evidence="2 3">MSMB2087WGS</strain>
    </source>
</reference>
<dbReference type="InterPro" id="IPR029052">
    <property type="entry name" value="Metallo-depent_PP-like"/>
</dbReference>